<accession>A0A7J6W366</accession>
<comment type="caution">
    <text evidence="1">The sequence shown here is derived from an EMBL/GenBank/DDBJ whole genome shotgun (WGS) entry which is preliminary data.</text>
</comment>
<dbReference type="AlphaFoldDB" id="A0A7J6W366"/>
<reference evidence="1 2" key="1">
    <citation type="submission" date="2020-06" db="EMBL/GenBank/DDBJ databases">
        <title>Transcriptomic and genomic resources for Thalictrum thalictroides and T. hernandezii: Facilitating candidate gene discovery in an emerging model plant lineage.</title>
        <authorList>
            <person name="Arias T."/>
            <person name="Riano-Pachon D.M."/>
            <person name="Di Stilio V.S."/>
        </authorList>
    </citation>
    <scope>NUCLEOTIDE SEQUENCE [LARGE SCALE GENOMIC DNA]</scope>
    <source>
        <strain evidence="2">cv. WT478/WT964</strain>
        <tissue evidence="1">Leaves</tissue>
    </source>
</reference>
<name>A0A7J6W366_THATH</name>
<evidence type="ECO:0000313" key="1">
    <source>
        <dbReference type="EMBL" id="KAF5191533.1"/>
    </source>
</evidence>
<organism evidence="1 2">
    <name type="scientific">Thalictrum thalictroides</name>
    <name type="common">Rue-anemone</name>
    <name type="synonym">Anemone thalictroides</name>
    <dbReference type="NCBI Taxonomy" id="46969"/>
    <lineage>
        <taxon>Eukaryota</taxon>
        <taxon>Viridiplantae</taxon>
        <taxon>Streptophyta</taxon>
        <taxon>Embryophyta</taxon>
        <taxon>Tracheophyta</taxon>
        <taxon>Spermatophyta</taxon>
        <taxon>Magnoliopsida</taxon>
        <taxon>Ranunculales</taxon>
        <taxon>Ranunculaceae</taxon>
        <taxon>Thalictroideae</taxon>
        <taxon>Thalictrum</taxon>
    </lineage>
</organism>
<protein>
    <submittedName>
        <fullName evidence="1">Uncharacterized protein</fullName>
    </submittedName>
</protein>
<sequence length="86" mass="9976">MGLVVPQDSNSKEMGLVVLQDSNLFTKLFPLVMYALLNTCSTFRYSRASIDKHWNQTPREVMDEVLDYIRVHITQYCDVSLIYVTI</sequence>
<keyword evidence="2" id="KW-1185">Reference proteome</keyword>
<proteinExistence type="predicted"/>
<dbReference type="Proteomes" id="UP000554482">
    <property type="component" value="Unassembled WGS sequence"/>
</dbReference>
<gene>
    <name evidence="1" type="ORF">FRX31_018879</name>
</gene>
<evidence type="ECO:0000313" key="2">
    <source>
        <dbReference type="Proteomes" id="UP000554482"/>
    </source>
</evidence>
<dbReference type="EMBL" id="JABWDY010022714">
    <property type="protein sequence ID" value="KAF5191533.1"/>
    <property type="molecule type" value="Genomic_DNA"/>
</dbReference>